<feature type="region of interest" description="Disordered" evidence="1">
    <location>
        <begin position="145"/>
        <end position="194"/>
    </location>
</feature>
<reference evidence="3 4" key="1">
    <citation type="submission" date="2021-06" db="EMBL/GenBank/DDBJ databases">
        <title>Caerostris darwini draft genome.</title>
        <authorList>
            <person name="Kono N."/>
            <person name="Arakawa K."/>
        </authorList>
    </citation>
    <scope>NUCLEOTIDE SEQUENCE [LARGE SCALE GENOMIC DNA]</scope>
</reference>
<feature type="domain" description="Peptidase S7" evidence="2">
    <location>
        <begin position="72"/>
        <end position="211"/>
    </location>
</feature>
<dbReference type="GO" id="GO:0003724">
    <property type="term" value="F:RNA helicase activity"/>
    <property type="evidence" value="ECO:0007669"/>
    <property type="project" value="InterPro"/>
</dbReference>
<dbReference type="AlphaFoldDB" id="A0AAV4VYZ5"/>
<dbReference type="GO" id="GO:0005524">
    <property type="term" value="F:ATP binding"/>
    <property type="evidence" value="ECO:0007669"/>
    <property type="project" value="InterPro"/>
</dbReference>
<evidence type="ECO:0000256" key="1">
    <source>
        <dbReference type="SAM" id="MobiDB-lite"/>
    </source>
</evidence>
<dbReference type="GO" id="GO:0003723">
    <property type="term" value="F:RNA binding"/>
    <property type="evidence" value="ECO:0007669"/>
    <property type="project" value="InterPro"/>
</dbReference>
<dbReference type="Pfam" id="PF00949">
    <property type="entry name" value="Peptidase_S7"/>
    <property type="match status" value="1"/>
</dbReference>
<protein>
    <recommendedName>
        <fullName evidence="2">Peptidase S7 domain-containing protein</fullName>
    </recommendedName>
</protein>
<sequence>MICEFCKAYVTNLEVHNCFNSGNQHHRSYATIPQSSSANLAQNSDLRASQPMDYEAWWSSTDQFNSSKQQNIFPDMHQRTGYEEKAAAEMFSLYEFKNTNPYKPETSDFLLPGMHPIQENKLTSTYLQQPSEVSEVFINEYPQNYEPSNPKWPENTPMSAAKRTVSTGSQQTLGRRHPISNTTLPSASSGSCEKNSEDKILGIYSCVFKQNVDEPQKKNPFF</sequence>
<accession>A0AAV4VYZ5</accession>
<organism evidence="3 4">
    <name type="scientific">Caerostris darwini</name>
    <dbReference type="NCBI Taxonomy" id="1538125"/>
    <lineage>
        <taxon>Eukaryota</taxon>
        <taxon>Metazoa</taxon>
        <taxon>Ecdysozoa</taxon>
        <taxon>Arthropoda</taxon>
        <taxon>Chelicerata</taxon>
        <taxon>Arachnida</taxon>
        <taxon>Araneae</taxon>
        <taxon>Araneomorphae</taxon>
        <taxon>Entelegynae</taxon>
        <taxon>Araneoidea</taxon>
        <taxon>Araneidae</taxon>
        <taxon>Caerostris</taxon>
    </lineage>
</organism>
<dbReference type="Proteomes" id="UP001054837">
    <property type="component" value="Unassembled WGS sequence"/>
</dbReference>
<dbReference type="InterPro" id="IPR001850">
    <property type="entry name" value="Flavi_NS3_S7"/>
</dbReference>
<evidence type="ECO:0000313" key="4">
    <source>
        <dbReference type="Proteomes" id="UP001054837"/>
    </source>
</evidence>
<proteinExistence type="predicted"/>
<dbReference type="EMBL" id="BPLQ01013878">
    <property type="protein sequence ID" value="GIY75602.1"/>
    <property type="molecule type" value="Genomic_DNA"/>
</dbReference>
<gene>
    <name evidence="3" type="ORF">CDAR_175461</name>
</gene>
<comment type="caution">
    <text evidence="3">The sequence shown here is derived from an EMBL/GenBank/DDBJ whole genome shotgun (WGS) entry which is preliminary data.</text>
</comment>
<feature type="compositionally biased region" description="Polar residues" evidence="1">
    <location>
        <begin position="164"/>
        <end position="193"/>
    </location>
</feature>
<name>A0AAV4VYZ5_9ARAC</name>
<evidence type="ECO:0000313" key="3">
    <source>
        <dbReference type="EMBL" id="GIY75602.1"/>
    </source>
</evidence>
<evidence type="ECO:0000259" key="2">
    <source>
        <dbReference type="Pfam" id="PF00949"/>
    </source>
</evidence>
<keyword evidence="4" id="KW-1185">Reference proteome</keyword>